<feature type="transmembrane region" description="Helical" evidence="13">
    <location>
        <begin position="18"/>
        <end position="38"/>
    </location>
</feature>
<dbReference type="Proteomes" id="UP001267290">
    <property type="component" value="Unassembled WGS sequence"/>
</dbReference>
<dbReference type="EC" id="2.7.13.3" evidence="15"/>
<dbReference type="GO" id="GO:0004673">
    <property type="term" value="F:protein histidine kinase activity"/>
    <property type="evidence" value="ECO:0007669"/>
    <property type="project" value="UniProtKB-EC"/>
</dbReference>
<sequence>MGIIQHYLRSTKRIRFKIFILNSTVVIAAVLLLGLFAYRYTLQIVTQSQLERMEILADRTEEQLARTTSDLQQALSLISSEIAQSNLSEKEIAAILKTYNYSLYPLTQSLFFIEPSGHVIQSSGTYTVPADISDYIINQTGSKLINYIGPYYSPSKGLISTVTANVRQGTEIKGILAIDINSEKINKLFMDSNIDKEISTLVFNSELRPILSDIKLRGTFQQQEYSELFPALQELVYTANNETKIVNIHNDEYIVRISTPDLFKLKLLHFVNKDRFLGEVEKFKNYTLWFAGVFTLIVFILSLYLARSINQPIQKLIIQMNRIKNGNLHIRIRLKRQDEFLSLADSFNEMLDRIETLVDEKVLIEKAKKKFELKALRSQINPHFLYNTLNSINALVDLNRTDEIPKVLNALVRLFQYTMDHGLEFTELSAELEGLEQYVYLQQIRYQHKFEVHYSFDDELLSYKMLKLSLQPIVENAIFHGIKGKKKGEGLITIGGGFTNGKTTILLFVEDNGTGITPERLAQLLIDNLGAPSPVRPSGFNSIGLRNVHERYQLHYGKEYGLSITSQEGLGTRVELLMPAMKGDDSL</sequence>
<keyword evidence="12" id="KW-0175">Coiled coil</keyword>
<evidence type="ECO:0000256" key="9">
    <source>
        <dbReference type="ARBA" id="ARBA00022989"/>
    </source>
</evidence>
<keyword evidence="10" id="KW-0902">Two-component regulatory system</keyword>
<accession>A0ABU1NUB6</accession>
<keyword evidence="9 13" id="KW-1133">Transmembrane helix</keyword>
<reference evidence="15 16" key="1">
    <citation type="submission" date="2023-07" db="EMBL/GenBank/DDBJ databases">
        <title>Sorghum-associated microbial communities from plants grown in Nebraska, USA.</title>
        <authorList>
            <person name="Schachtman D."/>
        </authorList>
    </citation>
    <scope>NUCLEOTIDE SEQUENCE [LARGE SCALE GENOMIC DNA]</scope>
    <source>
        <strain evidence="15 16">CC258</strain>
    </source>
</reference>
<dbReference type="EMBL" id="JAVDSB010000003">
    <property type="protein sequence ID" value="MDR6551048.1"/>
    <property type="molecule type" value="Genomic_DNA"/>
</dbReference>
<keyword evidence="2" id="KW-1003">Cell membrane</keyword>
<proteinExistence type="predicted"/>
<evidence type="ECO:0000313" key="15">
    <source>
        <dbReference type="EMBL" id="MDR6551048.1"/>
    </source>
</evidence>
<keyword evidence="16" id="KW-1185">Reference proteome</keyword>
<evidence type="ECO:0000256" key="6">
    <source>
        <dbReference type="ARBA" id="ARBA00022741"/>
    </source>
</evidence>
<dbReference type="Pfam" id="PF00672">
    <property type="entry name" value="HAMP"/>
    <property type="match status" value="1"/>
</dbReference>
<evidence type="ECO:0000313" key="16">
    <source>
        <dbReference type="Proteomes" id="UP001267290"/>
    </source>
</evidence>
<comment type="caution">
    <text evidence="15">The sequence shown here is derived from an EMBL/GenBank/DDBJ whole genome shotgun (WGS) entry which is preliminary data.</text>
</comment>
<dbReference type="Pfam" id="PF02518">
    <property type="entry name" value="HATPase_c"/>
    <property type="match status" value="1"/>
</dbReference>
<dbReference type="RefSeq" id="WP_310226411.1">
    <property type="nucleotide sequence ID" value="NZ_JAVDSB010000003.1"/>
</dbReference>
<dbReference type="CDD" id="cd06225">
    <property type="entry name" value="HAMP"/>
    <property type="match status" value="1"/>
</dbReference>
<evidence type="ECO:0000256" key="10">
    <source>
        <dbReference type="ARBA" id="ARBA00023012"/>
    </source>
</evidence>
<dbReference type="InterPro" id="IPR010559">
    <property type="entry name" value="Sig_transdc_His_kin_internal"/>
</dbReference>
<evidence type="ECO:0000256" key="2">
    <source>
        <dbReference type="ARBA" id="ARBA00022475"/>
    </source>
</evidence>
<dbReference type="Gene3D" id="6.10.340.10">
    <property type="match status" value="1"/>
</dbReference>
<evidence type="ECO:0000256" key="13">
    <source>
        <dbReference type="SAM" id="Phobius"/>
    </source>
</evidence>
<keyword evidence="6" id="KW-0547">Nucleotide-binding</keyword>
<dbReference type="SUPFAM" id="SSF55874">
    <property type="entry name" value="ATPase domain of HSP90 chaperone/DNA topoisomerase II/histidine kinase"/>
    <property type="match status" value="1"/>
</dbReference>
<comment type="subcellular location">
    <subcellularLocation>
        <location evidence="1">Cell membrane</location>
        <topology evidence="1">Multi-pass membrane protein</topology>
    </subcellularLocation>
</comment>
<dbReference type="InterPro" id="IPR036890">
    <property type="entry name" value="HATPase_C_sf"/>
</dbReference>
<protein>
    <submittedName>
        <fullName evidence="15">Two-component system sensor histidine kinase YesM</fullName>
        <ecNumber evidence="15">2.7.13.3</ecNumber>
    </submittedName>
</protein>
<feature type="domain" description="HAMP" evidence="14">
    <location>
        <begin position="307"/>
        <end position="359"/>
    </location>
</feature>
<dbReference type="Gene3D" id="3.30.450.20">
    <property type="entry name" value="PAS domain"/>
    <property type="match status" value="1"/>
</dbReference>
<keyword evidence="7 15" id="KW-0418">Kinase</keyword>
<keyword evidence="11 13" id="KW-0472">Membrane</keyword>
<feature type="coiled-coil region" evidence="12">
    <location>
        <begin position="50"/>
        <end position="77"/>
    </location>
</feature>
<gene>
    <name evidence="15" type="ORF">J2736_002235</name>
</gene>
<dbReference type="InterPro" id="IPR003594">
    <property type="entry name" value="HATPase_dom"/>
</dbReference>
<evidence type="ECO:0000259" key="14">
    <source>
        <dbReference type="PROSITE" id="PS50885"/>
    </source>
</evidence>
<evidence type="ECO:0000256" key="8">
    <source>
        <dbReference type="ARBA" id="ARBA00022840"/>
    </source>
</evidence>
<dbReference type="SMART" id="SM00304">
    <property type="entry name" value="HAMP"/>
    <property type="match status" value="1"/>
</dbReference>
<evidence type="ECO:0000256" key="3">
    <source>
        <dbReference type="ARBA" id="ARBA00022553"/>
    </source>
</evidence>
<dbReference type="InterPro" id="IPR003660">
    <property type="entry name" value="HAMP_dom"/>
</dbReference>
<evidence type="ECO:0000256" key="1">
    <source>
        <dbReference type="ARBA" id="ARBA00004651"/>
    </source>
</evidence>
<dbReference type="Gene3D" id="3.30.565.10">
    <property type="entry name" value="Histidine kinase-like ATPase, C-terminal domain"/>
    <property type="match status" value="1"/>
</dbReference>
<dbReference type="PANTHER" id="PTHR34220">
    <property type="entry name" value="SENSOR HISTIDINE KINASE YPDA"/>
    <property type="match status" value="1"/>
</dbReference>
<evidence type="ECO:0000256" key="7">
    <source>
        <dbReference type="ARBA" id="ARBA00022777"/>
    </source>
</evidence>
<feature type="transmembrane region" description="Helical" evidence="13">
    <location>
        <begin position="286"/>
        <end position="306"/>
    </location>
</feature>
<name>A0ABU1NUB6_9BACL</name>
<keyword evidence="8" id="KW-0067">ATP-binding</keyword>
<dbReference type="InterPro" id="IPR050640">
    <property type="entry name" value="Bact_2-comp_sensor_kinase"/>
</dbReference>
<dbReference type="PANTHER" id="PTHR34220:SF11">
    <property type="entry name" value="SENSOR PROTEIN KINASE HPTS"/>
    <property type="match status" value="1"/>
</dbReference>
<evidence type="ECO:0000256" key="12">
    <source>
        <dbReference type="SAM" id="Coils"/>
    </source>
</evidence>
<evidence type="ECO:0000256" key="11">
    <source>
        <dbReference type="ARBA" id="ARBA00023136"/>
    </source>
</evidence>
<keyword evidence="5 13" id="KW-0812">Transmembrane</keyword>
<evidence type="ECO:0000256" key="4">
    <source>
        <dbReference type="ARBA" id="ARBA00022679"/>
    </source>
</evidence>
<dbReference type="SMART" id="SM00387">
    <property type="entry name" value="HATPase_c"/>
    <property type="match status" value="1"/>
</dbReference>
<organism evidence="15 16">
    <name type="scientific">Paenibacillus qinlingensis</name>
    <dbReference type="NCBI Taxonomy" id="1837343"/>
    <lineage>
        <taxon>Bacteria</taxon>
        <taxon>Bacillati</taxon>
        <taxon>Bacillota</taxon>
        <taxon>Bacilli</taxon>
        <taxon>Bacillales</taxon>
        <taxon>Paenibacillaceae</taxon>
        <taxon>Paenibacillus</taxon>
    </lineage>
</organism>
<keyword evidence="3" id="KW-0597">Phosphoprotein</keyword>
<dbReference type="PROSITE" id="PS50885">
    <property type="entry name" value="HAMP"/>
    <property type="match status" value="1"/>
</dbReference>
<keyword evidence="4 15" id="KW-0808">Transferase</keyword>
<evidence type="ECO:0000256" key="5">
    <source>
        <dbReference type="ARBA" id="ARBA00022692"/>
    </source>
</evidence>
<dbReference type="SUPFAM" id="SSF158472">
    <property type="entry name" value="HAMP domain-like"/>
    <property type="match status" value="1"/>
</dbReference>
<dbReference type="Pfam" id="PF06580">
    <property type="entry name" value="His_kinase"/>
    <property type="match status" value="1"/>
</dbReference>